<reference evidence="1 2" key="1">
    <citation type="journal article" date="2021" name="Commun. Biol.">
        <title>The genome of Shorea leprosula (Dipterocarpaceae) highlights the ecological relevance of drought in aseasonal tropical rainforests.</title>
        <authorList>
            <person name="Ng K.K.S."/>
            <person name="Kobayashi M.J."/>
            <person name="Fawcett J.A."/>
            <person name="Hatakeyama M."/>
            <person name="Paape T."/>
            <person name="Ng C.H."/>
            <person name="Ang C.C."/>
            <person name="Tnah L.H."/>
            <person name="Lee C.T."/>
            <person name="Nishiyama T."/>
            <person name="Sese J."/>
            <person name="O'Brien M.J."/>
            <person name="Copetti D."/>
            <person name="Mohd Noor M.I."/>
            <person name="Ong R.C."/>
            <person name="Putra M."/>
            <person name="Sireger I.Z."/>
            <person name="Indrioko S."/>
            <person name="Kosugi Y."/>
            <person name="Izuno A."/>
            <person name="Isagi Y."/>
            <person name="Lee S.L."/>
            <person name="Shimizu K.K."/>
        </authorList>
    </citation>
    <scope>NUCLEOTIDE SEQUENCE [LARGE SCALE GENOMIC DNA]</scope>
    <source>
        <strain evidence="1">214</strain>
    </source>
</reference>
<accession>A0AAV5MQE5</accession>
<proteinExistence type="predicted"/>
<dbReference type="EMBL" id="BPVZ01000537">
    <property type="protein sequence ID" value="GKV51767.1"/>
    <property type="molecule type" value="Genomic_DNA"/>
</dbReference>
<comment type="caution">
    <text evidence="1">The sequence shown here is derived from an EMBL/GenBank/DDBJ whole genome shotgun (WGS) entry which is preliminary data.</text>
</comment>
<keyword evidence="2" id="KW-1185">Reference proteome</keyword>
<gene>
    <name evidence="1" type="ORF">SLEP1_g58392</name>
</gene>
<name>A0AAV5MQE5_9ROSI</name>
<dbReference type="AlphaFoldDB" id="A0AAV5MQE5"/>
<evidence type="ECO:0000313" key="2">
    <source>
        <dbReference type="Proteomes" id="UP001054252"/>
    </source>
</evidence>
<protein>
    <submittedName>
        <fullName evidence="1">Uncharacterized protein</fullName>
    </submittedName>
</protein>
<dbReference type="Proteomes" id="UP001054252">
    <property type="component" value="Unassembled WGS sequence"/>
</dbReference>
<evidence type="ECO:0000313" key="1">
    <source>
        <dbReference type="EMBL" id="GKV51767.1"/>
    </source>
</evidence>
<sequence length="158" mass="16992">MLQQAGGCCSKRRDVAAGRGMLQQAGGCCSRPGDLQQAGGIATGRGNCSRSEELEQAGGVVAGRRNCSRPEELQLAAGQGNCRRLREEKEGMCTGGEILQNLLRRGWVTFSNKRHVAENGILIWGGKCGGGLPENISNIGQKYLQHKVAQELLQEKRD</sequence>
<organism evidence="1 2">
    <name type="scientific">Rubroshorea leprosula</name>
    <dbReference type="NCBI Taxonomy" id="152421"/>
    <lineage>
        <taxon>Eukaryota</taxon>
        <taxon>Viridiplantae</taxon>
        <taxon>Streptophyta</taxon>
        <taxon>Embryophyta</taxon>
        <taxon>Tracheophyta</taxon>
        <taxon>Spermatophyta</taxon>
        <taxon>Magnoliopsida</taxon>
        <taxon>eudicotyledons</taxon>
        <taxon>Gunneridae</taxon>
        <taxon>Pentapetalae</taxon>
        <taxon>rosids</taxon>
        <taxon>malvids</taxon>
        <taxon>Malvales</taxon>
        <taxon>Dipterocarpaceae</taxon>
        <taxon>Rubroshorea</taxon>
    </lineage>
</organism>